<accession>A0A7C5V324</accession>
<dbReference type="Pfam" id="PF04002">
    <property type="entry name" value="RadC"/>
    <property type="match status" value="1"/>
</dbReference>
<dbReference type="Gene3D" id="3.40.140.10">
    <property type="entry name" value="Cytidine Deaminase, domain 2"/>
    <property type="match status" value="1"/>
</dbReference>
<dbReference type="PANTHER" id="PTHR30471">
    <property type="entry name" value="DNA REPAIR PROTEIN RADC"/>
    <property type="match status" value="1"/>
</dbReference>
<dbReference type="NCBIfam" id="NF000642">
    <property type="entry name" value="PRK00024.1"/>
    <property type="match status" value="1"/>
</dbReference>
<proteinExistence type="inferred from homology"/>
<keyword evidence="5" id="KW-0862">Zinc</keyword>
<evidence type="ECO:0000313" key="9">
    <source>
        <dbReference type="EMBL" id="HHS01143.1"/>
    </source>
</evidence>
<dbReference type="CDD" id="cd08071">
    <property type="entry name" value="MPN_DUF2466"/>
    <property type="match status" value="1"/>
</dbReference>
<dbReference type="InterPro" id="IPR010994">
    <property type="entry name" value="RuvA_2-like"/>
</dbReference>
<protein>
    <submittedName>
        <fullName evidence="9">DNA repair protein RadC</fullName>
    </submittedName>
</protein>
<evidence type="ECO:0000256" key="2">
    <source>
        <dbReference type="ARBA" id="ARBA00022670"/>
    </source>
</evidence>
<organism evidence="9">
    <name type="scientific">Caldicellulosiruptor owensensis</name>
    <dbReference type="NCBI Taxonomy" id="55205"/>
    <lineage>
        <taxon>Bacteria</taxon>
        <taxon>Bacillati</taxon>
        <taxon>Bacillota</taxon>
        <taxon>Bacillota incertae sedis</taxon>
        <taxon>Caldicellulosiruptorales</taxon>
        <taxon>Caldicellulosiruptoraceae</taxon>
        <taxon>Caldicellulosiruptor</taxon>
    </lineage>
</organism>
<evidence type="ECO:0000259" key="8">
    <source>
        <dbReference type="PROSITE" id="PS50249"/>
    </source>
</evidence>
<evidence type="ECO:0000256" key="3">
    <source>
        <dbReference type="ARBA" id="ARBA00022723"/>
    </source>
</evidence>
<gene>
    <name evidence="9" type="primary">radC</name>
    <name evidence="9" type="ORF">ENL71_01140</name>
</gene>
<dbReference type="PROSITE" id="PS50249">
    <property type="entry name" value="MPN"/>
    <property type="match status" value="1"/>
</dbReference>
<name>A0A7C5V324_9FIRM</name>
<dbReference type="AlphaFoldDB" id="A0A7C5V324"/>
<evidence type="ECO:0000256" key="6">
    <source>
        <dbReference type="ARBA" id="ARBA00023049"/>
    </source>
</evidence>
<sequence>MKMANNLHEGHRERLKRRFIEQGLDGFEDHQVLELLLFFSIPRKDTNDVAHRLISTFGSISNVFEAHPKDLQKVNGVGKNSAILISLISQISRRYLADKNRKTFQLRNVEVASEYIKSLFVGRKNEVFYVICLDTQLNVIYSAPLFEGTVKEAVVYPRKVVECVIRYNASSVILAHNHPGGSVKPSMDDINTTQKIVNALSTIGVAVNDHFIVAGDKYYSFAQNGMLPKPQI</sequence>
<reference evidence="9" key="1">
    <citation type="journal article" date="2020" name="mSystems">
        <title>Genome- and Community-Level Interaction Insights into Carbon Utilization and Element Cycling Functions of Hydrothermarchaeota in Hydrothermal Sediment.</title>
        <authorList>
            <person name="Zhou Z."/>
            <person name="Liu Y."/>
            <person name="Xu W."/>
            <person name="Pan J."/>
            <person name="Luo Z.H."/>
            <person name="Li M."/>
        </authorList>
    </citation>
    <scope>NUCLEOTIDE SEQUENCE [LARGE SCALE GENOMIC DNA]</scope>
    <source>
        <strain evidence="9">SpSt-102</strain>
    </source>
</reference>
<feature type="domain" description="MPN" evidence="8">
    <location>
        <begin position="105"/>
        <end position="227"/>
    </location>
</feature>
<dbReference type="InterPro" id="IPR037518">
    <property type="entry name" value="MPN"/>
</dbReference>
<keyword evidence="4" id="KW-0378">Hydrolase</keyword>
<dbReference type="EMBL" id="DRUZ01000012">
    <property type="protein sequence ID" value="HHS01143.1"/>
    <property type="molecule type" value="Genomic_DNA"/>
</dbReference>
<evidence type="ECO:0000256" key="7">
    <source>
        <dbReference type="RuleBase" id="RU003797"/>
    </source>
</evidence>
<keyword evidence="3" id="KW-0479">Metal-binding</keyword>
<dbReference type="SUPFAM" id="SSF47781">
    <property type="entry name" value="RuvA domain 2-like"/>
    <property type="match status" value="1"/>
</dbReference>
<dbReference type="GO" id="GO:0006508">
    <property type="term" value="P:proteolysis"/>
    <property type="evidence" value="ECO:0007669"/>
    <property type="project" value="UniProtKB-KW"/>
</dbReference>
<dbReference type="Gene3D" id="1.10.150.20">
    <property type="entry name" value="5' to 3' exonuclease, C-terminal subdomain"/>
    <property type="match status" value="1"/>
</dbReference>
<evidence type="ECO:0000256" key="4">
    <source>
        <dbReference type="ARBA" id="ARBA00022801"/>
    </source>
</evidence>
<evidence type="ECO:0000256" key="1">
    <source>
        <dbReference type="ARBA" id="ARBA00010243"/>
    </source>
</evidence>
<comment type="caution">
    <text evidence="9">The sequence shown here is derived from an EMBL/GenBank/DDBJ whole genome shotgun (WGS) entry which is preliminary data.</text>
</comment>
<dbReference type="InterPro" id="IPR025657">
    <property type="entry name" value="RadC_JAB"/>
</dbReference>
<comment type="similarity">
    <text evidence="1 7">Belongs to the UPF0758 family.</text>
</comment>
<keyword evidence="2" id="KW-0645">Protease</keyword>
<keyword evidence="6" id="KW-0482">Metalloprotease</keyword>
<dbReference type="InterPro" id="IPR001405">
    <property type="entry name" value="UPF0758"/>
</dbReference>
<dbReference type="GO" id="GO:0008237">
    <property type="term" value="F:metallopeptidase activity"/>
    <property type="evidence" value="ECO:0007669"/>
    <property type="project" value="UniProtKB-KW"/>
</dbReference>
<dbReference type="PANTHER" id="PTHR30471:SF3">
    <property type="entry name" value="UPF0758 PROTEIN YEES-RELATED"/>
    <property type="match status" value="1"/>
</dbReference>
<evidence type="ECO:0000256" key="5">
    <source>
        <dbReference type="ARBA" id="ARBA00022833"/>
    </source>
</evidence>
<dbReference type="GO" id="GO:0046872">
    <property type="term" value="F:metal ion binding"/>
    <property type="evidence" value="ECO:0007669"/>
    <property type="project" value="UniProtKB-KW"/>
</dbReference>
<dbReference type="NCBIfam" id="TIGR00608">
    <property type="entry name" value="radc"/>
    <property type="match status" value="1"/>
</dbReference>